<dbReference type="EMBL" id="BAAFSV010000001">
    <property type="protein sequence ID" value="GAB1312140.1"/>
    <property type="molecule type" value="Genomic_DNA"/>
</dbReference>
<organism evidence="1 2">
    <name type="scientific">Madurella fahalii</name>
    <dbReference type="NCBI Taxonomy" id="1157608"/>
    <lineage>
        <taxon>Eukaryota</taxon>
        <taxon>Fungi</taxon>
        <taxon>Dikarya</taxon>
        <taxon>Ascomycota</taxon>
        <taxon>Pezizomycotina</taxon>
        <taxon>Sordariomycetes</taxon>
        <taxon>Sordariomycetidae</taxon>
        <taxon>Sordariales</taxon>
        <taxon>Sordariales incertae sedis</taxon>
        <taxon>Madurella</taxon>
    </lineage>
</organism>
<dbReference type="Proteomes" id="UP001628179">
    <property type="component" value="Unassembled WGS sequence"/>
</dbReference>
<dbReference type="GeneID" id="98173095"/>
<accession>A0ABQ0G302</accession>
<sequence length="139" mass="14902">MGFTGADGRAGGSVVAVELDQRGVMEYGKVLMALSRGGWLRPFIPLLCLVLLEVVFSRGGDVKPPDALEEVTVLNVVPLKFVVSGRHVDVVMLENGYGTDEDSPVVRTPVPEAWAAGPPDIVEFPVGHSADCEMVPWED</sequence>
<reference evidence="1 2" key="1">
    <citation type="submission" date="2024-09" db="EMBL/GenBank/DDBJ databases">
        <title>Itraconazole resistance in Madurella fahalii resulting from another homologue of gene encoding cytochrome P450 14-alpha sterol demethylase (CYP51).</title>
        <authorList>
            <person name="Yoshioka I."/>
            <person name="Fahal A.H."/>
            <person name="Kaneko S."/>
            <person name="Yaguchi T."/>
        </authorList>
    </citation>
    <scope>NUCLEOTIDE SEQUENCE [LARGE SCALE GENOMIC DNA]</scope>
    <source>
        <strain evidence="1 2">IFM 68171</strain>
    </source>
</reference>
<name>A0ABQ0G302_9PEZI</name>
<evidence type="ECO:0000313" key="2">
    <source>
        <dbReference type="Proteomes" id="UP001628179"/>
    </source>
</evidence>
<dbReference type="RefSeq" id="XP_070913873.1">
    <property type="nucleotide sequence ID" value="XM_071057772.1"/>
</dbReference>
<protein>
    <submittedName>
        <fullName evidence="1">Uncharacterized protein</fullName>
    </submittedName>
</protein>
<gene>
    <name evidence="1" type="ORF">MFIFM68171_02350</name>
</gene>
<keyword evidence="2" id="KW-1185">Reference proteome</keyword>
<proteinExistence type="predicted"/>
<comment type="caution">
    <text evidence="1">The sequence shown here is derived from an EMBL/GenBank/DDBJ whole genome shotgun (WGS) entry which is preliminary data.</text>
</comment>
<evidence type="ECO:0000313" key="1">
    <source>
        <dbReference type="EMBL" id="GAB1312140.1"/>
    </source>
</evidence>